<dbReference type="GO" id="GO:0006508">
    <property type="term" value="P:proteolysis"/>
    <property type="evidence" value="ECO:0007669"/>
    <property type="project" value="InterPro"/>
</dbReference>
<feature type="chain" id="PRO_5036444893" evidence="2">
    <location>
        <begin position="32"/>
        <end position="270"/>
    </location>
</feature>
<keyword evidence="2" id="KW-0732">Signal</keyword>
<dbReference type="AlphaFoldDB" id="A0A8X6PAN0"/>
<name>A0A8X6PAN0_NEPPI</name>
<evidence type="ECO:0000313" key="5">
    <source>
        <dbReference type="Proteomes" id="UP000887013"/>
    </source>
</evidence>
<comment type="caution">
    <text evidence="4">The sequence shown here is derived from an EMBL/GenBank/DDBJ whole genome shotgun (WGS) entry which is preliminary data.</text>
</comment>
<evidence type="ECO:0000256" key="2">
    <source>
        <dbReference type="SAM" id="SignalP"/>
    </source>
</evidence>
<evidence type="ECO:0000256" key="1">
    <source>
        <dbReference type="ARBA" id="ARBA00022801"/>
    </source>
</evidence>
<sequence>MVNPFTGARPPRGGRTTIIMMNLVIITTSLAQKLKKAGSTVLLPRLRKTNHCYRRHYFSGRRLITPQSVRLYIFDRKTNLKFLIDSGSDVSCLPVSKTNRKLAPEPIQLIAANKSKIYSNGSKVLDVDHGLRRSFKWQFILASIPFPIRGADLLKSFDLIIDLKRQHLIDTITNMSRYGKIPTDFNTASIKLSSGNTVYHRILAKFPDLIALASKIKYVQHNTMFYIETTGPLDHSRPRRLNPKLYNIVKQNFELFVPVEVGSFSVFREF</sequence>
<dbReference type="OrthoDB" id="6932368at2759"/>
<reference evidence="4" key="1">
    <citation type="submission" date="2020-08" db="EMBL/GenBank/DDBJ databases">
        <title>Multicomponent nature underlies the extraordinary mechanical properties of spider dragline silk.</title>
        <authorList>
            <person name="Kono N."/>
            <person name="Nakamura H."/>
            <person name="Mori M."/>
            <person name="Yoshida Y."/>
            <person name="Ohtoshi R."/>
            <person name="Malay A.D."/>
            <person name="Moran D.A.P."/>
            <person name="Tomita M."/>
            <person name="Numata K."/>
            <person name="Arakawa K."/>
        </authorList>
    </citation>
    <scope>NUCLEOTIDE SEQUENCE</scope>
</reference>
<dbReference type="EMBL" id="BMAW01018758">
    <property type="protein sequence ID" value="GFT59972.1"/>
    <property type="molecule type" value="Genomic_DNA"/>
</dbReference>
<dbReference type="InterPro" id="IPR001995">
    <property type="entry name" value="Peptidase_A2_cat"/>
</dbReference>
<proteinExistence type="predicted"/>
<dbReference type="InterPro" id="IPR021109">
    <property type="entry name" value="Peptidase_aspartic_dom_sf"/>
</dbReference>
<dbReference type="GO" id="GO:0004190">
    <property type="term" value="F:aspartic-type endopeptidase activity"/>
    <property type="evidence" value="ECO:0007669"/>
    <property type="project" value="InterPro"/>
</dbReference>
<keyword evidence="1" id="KW-0378">Hydrolase</keyword>
<accession>A0A8X6PAN0</accession>
<evidence type="ECO:0000313" key="4">
    <source>
        <dbReference type="EMBL" id="GFT59972.1"/>
    </source>
</evidence>
<feature type="signal peptide" evidence="2">
    <location>
        <begin position="1"/>
        <end position="31"/>
    </location>
</feature>
<feature type="domain" description="Peptidase A2" evidence="3">
    <location>
        <begin position="80"/>
        <end position="153"/>
    </location>
</feature>
<keyword evidence="5" id="KW-1185">Reference proteome</keyword>
<dbReference type="PROSITE" id="PS50175">
    <property type="entry name" value="ASP_PROT_RETROV"/>
    <property type="match status" value="1"/>
</dbReference>
<organism evidence="4 5">
    <name type="scientific">Nephila pilipes</name>
    <name type="common">Giant wood spider</name>
    <name type="synonym">Nephila maculata</name>
    <dbReference type="NCBI Taxonomy" id="299642"/>
    <lineage>
        <taxon>Eukaryota</taxon>
        <taxon>Metazoa</taxon>
        <taxon>Ecdysozoa</taxon>
        <taxon>Arthropoda</taxon>
        <taxon>Chelicerata</taxon>
        <taxon>Arachnida</taxon>
        <taxon>Araneae</taxon>
        <taxon>Araneomorphae</taxon>
        <taxon>Entelegynae</taxon>
        <taxon>Araneoidea</taxon>
        <taxon>Nephilidae</taxon>
        <taxon>Nephila</taxon>
    </lineage>
</organism>
<dbReference type="Gene3D" id="2.40.70.10">
    <property type="entry name" value="Acid Proteases"/>
    <property type="match status" value="1"/>
</dbReference>
<dbReference type="SUPFAM" id="SSF50630">
    <property type="entry name" value="Acid proteases"/>
    <property type="match status" value="1"/>
</dbReference>
<protein>
    <submittedName>
        <fullName evidence="4">Transposon Ty3-G Gag-Pol polyprotein</fullName>
    </submittedName>
</protein>
<dbReference type="Proteomes" id="UP000887013">
    <property type="component" value="Unassembled WGS sequence"/>
</dbReference>
<evidence type="ECO:0000259" key="3">
    <source>
        <dbReference type="PROSITE" id="PS50175"/>
    </source>
</evidence>
<gene>
    <name evidence="4" type="primary">TY3B-G_432</name>
    <name evidence="4" type="ORF">NPIL_209881</name>
</gene>